<evidence type="ECO:0000259" key="4">
    <source>
        <dbReference type="PROSITE" id="PS01180"/>
    </source>
</evidence>
<dbReference type="FunFam" id="2.60.120.290:FF:000005">
    <property type="entry name" value="Procollagen C-endopeptidase enhancer 1"/>
    <property type="match status" value="1"/>
</dbReference>
<dbReference type="PANTHER" id="PTHR24251">
    <property type="entry name" value="OVOCHYMASE-RELATED"/>
    <property type="match status" value="1"/>
</dbReference>
<evidence type="ECO:0000313" key="5">
    <source>
        <dbReference type="EnsemblMetazoa" id="SMAR015227-PA"/>
    </source>
</evidence>
<dbReference type="EMBL" id="JH431575">
    <property type="status" value="NOT_ANNOTATED_CDS"/>
    <property type="molecule type" value="Genomic_DNA"/>
</dbReference>
<dbReference type="InterPro" id="IPR035914">
    <property type="entry name" value="Sperma_CUB_dom_sf"/>
</dbReference>
<dbReference type="SMART" id="SM00042">
    <property type="entry name" value="CUB"/>
    <property type="match status" value="1"/>
</dbReference>
<name>T1JMZ8_STRMM</name>
<dbReference type="EnsemblMetazoa" id="SMAR015227-RA">
    <property type="protein sequence ID" value="SMAR015227-PA"/>
    <property type="gene ID" value="SMAR015227"/>
</dbReference>
<dbReference type="HOGENOM" id="CLU_103588_4_1_1"/>
<dbReference type="InterPro" id="IPR000859">
    <property type="entry name" value="CUB_dom"/>
</dbReference>
<dbReference type="Pfam" id="PF00431">
    <property type="entry name" value="CUB"/>
    <property type="match status" value="1"/>
</dbReference>
<keyword evidence="2" id="KW-1015">Disulfide bond</keyword>
<sequence>KGTISSPNYPLAYPANTVCTWKIEVPLNKRIVLDCQEPFHIQSLPEKCLNDFLAVSTTGDESFKNARRFCWTQEPQTLSSVKNVMTVLFKSNSWYQTSGFRCEFTYATIKK</sequence>
<keyword evidence="6" id="KW-1185">Reference proteome</keyword>
<dbReference type="STRING" id="126957.T1JMZ8"/>
<dbReference type="PhylomeDB" id="T1JMZ8"/>
<reference evidence="6" key="1">
    <citation type="submission" date="2011-05" db="EMBL/GenBank/DDBJ databases">
        <authorList>
            <person name="Richards S.R."/>
            <person name="Qu J."/>
            <person name="Jiang H."/>
            <person name="Jhangiani S.N."/>
            <person name="Agravi P."/>
            <person name="Goodspeed R."/>
            <person name="Gross S."/>
            <person name="Mandapat C."/>
            <person name="Jackson L."/>
            <person name="Mathew T."/>
            <person name="Pu L."/>
            <person name="Thornton R."/>
            <person name="Saada N."/>
            <person name="Wilczek-Boney K.B."/>
            <person name="Lee S."/>
            <person name="Kovar C."/>
            <person name="Wu Y."/>
            <person name="Scherer S.E."/>
            <person name="Worley K.C."/>
            <person name="Muzny D.M."/>
            <person name="Gibbs R."/>
        </authorList>
    </citation>
    <scope>NUCLEOTIDE SEQUENCE</scope>
    <source>
        <strain evidence="6">Brora</strain>
    </source>
</reference>
<evidence type="ECO:0000256" key="1">
    <source>
        <dbReference type="ARBA" id="ARBA00022737"/>
    </source>
</evidence>
<protein>
    <recommendedName>
        <fullName evidence="4">CUB domain-containing protein</fullName>
    </recommendedName>
</protein>
<evidence type="ECO:0000256" key="2">
    <source>
        <dbReference type="ARBA" id="ARBA00023157"/>
    </source>
</evidence>
<evidence type="ECO:0000256" key="3">
    <source>
        <dbReference type="PROSITE-ProRule" id="PRU00059"/>
    </source>
</evidence>
<reference evidence="5" key="2">
    <citation type="submission" date="2015-02" db="UniProtKB">
        <authorList>
            <consortium name="EnsemblMetazoa"/>
        </authorList>
    </citation>
    <scope>IDENTIFICATION</scope>
</reference>
<evidence type="ECO:0000313" key="6">
    <source>
        <dbReference type="Proteomes" id="UP000014500"/>
    </source>
</evidence>
<keyword evidence="1" id="KW-0677">Repeat</keyword>
<dbReference type="CDD" id="cd00041">
    <property type="entry name" value="CUB"/>
    <property type="match status" value="1"/>
</dbReference>
<dbReference type="eggNOG" id="KOG3714">
    <property type="taxonomic scope" value="Eukaryota"/>
</dbReference>
<accession>T1JMZ8</accession>
<comment type="caution">
    <text evidence="3">Lacks conserved residue(s) required for the propagation of feature annotation.</text>
</comment>
<feature type="domain" description="CUB" evidence="4">
    <location>
        <begin position="1"/>
        <end position="107"/>
    </location>
</feature>
<proteinExistence type="predicted"/>
<dbReference type="Proteomes" id="UP000014500">
    <property type="component" value="Unassembled WGS sequence"/>
</dbReference>
<organism evidence="5 6">
    <name type="scientific">Strigamia maritima</name>
    <name type="common">European centipede</name>
    <name type="synonym">Geophilus maritimus</name>
    <dbReference type="NCBI Taxonomy" id="126957"/>
    <lineage>
        <taxon>Eukaryota</taxon>
        <taxon>Metazoa</taxon>
        <taxon>Ecdysozoa</taxon>
        <taxon>Arthropoda</taxon>
        <taxon>Myriapoda</taxon>
        <taxon>Chilopoda</taxon>
        <taxon>Pleurostigmophora</taxon>
        <taxon>Geophilomorpha</taxon>
        <taxon>Linotaeniidae</taxon>
        <taxon>Strigamia</taxon>
    </lineage>
</organism>
<dbReference type="SUPFAM" id="SSF49854">
    <property type="entry name" value="Spermadhesin, CUB domain"/>
    <property type="match status" value="1"/>
</dbReference>
<dbReference type="Gene3D" id="2.60.120.290">
    <property type="entry name" value="Spermadhesin, CUB domain"/>
    <property type="match status" value="1"/>
</dbReference>
<dbReference type="AlphaFoldDB" id="T1JMZ8"/>
<dbReference type="PROSITE" id="PS01180">
    <property type="entry name" value="CUB"/>
    <property type="match status" value="1"/>
</dbReference>